<dbReference type="OrthoDB" id="9777884at2"/>
<dbReference type="SUPFAM" id="SSF52402">
    <property type="entry name" value="Adenine nucleotide alpha hydrolases-like"/>
    <property type="match status" value="1"/>
</dbReference>
<dbReference type="RefSeq" id="WP_153495883.1">
    <property type="nucleotide sequence ID" value="NZ_CAXYUY010000002.1"/>
</dbReference>
<dbReference type="InterPro" id="IPR006015">
    <property type="entry name" value="Universal_stress_UspA"/>
</dbReference>
<keyword evidence="5" id="KW-1185">Reference proteome</keyword>
<comment type="caution">
    <text evidence="4">The sequence shown here is derived from an EMBL/GenBank/DDBJ whole genome shotgun (WGS) entry which is preliminary data.</text>
</comment>
<dbReference type="CDD" id="cd00293">
    <property type="entry name" value="USP-like"/>
    <property type="match status" value="1"/>
</dbReference>
<dbReference type="PANTHER" id="PTHR46268">
    <property type="entry name" value="STRESS RESPONSE PROTEIN NHAX"/>
    <property type="match status" value="1"/>
</dbReference>
<sequence>MREIYKKILVAIDGSPQSDNAIHEAIAIAKRNQTALDVLYVKDETRLGGTPYAMPLYLETLEKESQQVLDAARQIIKDSVDYTLHNYTGFPKKEIVQFAEKEAVDLIVMGSNSKNLLDRILVGSTSTYVVSHAPCNVMIVK</sequence>
<evidence type="ECO:0000313" key="4">
    <source>
        <dbReference type="EMBL" id="MQW39203.1"/>
    </source>
</evidence>
<dbReference type="Pfam" id="PF00582">
    <property type="entry name" value="Usp"/>
    <property type="match status" value="1"/>
</dbReference>
<dbReference type="Gene3D" id="3.40.50.620">
    <property type="entry name" value="HUPs"/>
    <property type="match status" value="1"/>
</dbReference>
<evidence type="ECO:0000256" key="1">
    <source>
        <dbReference type="ARBA" id="ARBA00008791"/>
    </source>
</evidence>
<dbReference type="PANTHER" id="PTHR46268:SF15">
    <property type="entry name" value="UNIVERSAL STRESS PROTEIN HP_0031"/>
    <property type="match status" value="1"/>
</dbReference>
<dbReference type="InterPro" id="IPR014729">
    <property type="entry name" value="Rossmann-like_a/b/a_fold"/>
</dbReference>
<evidence type="ECO:0000313" key="5">
    <source>
        <dbReference type="Proteomes" id="UP000439550"/>
    </source>
</evidence>
<dbReference type="GO" id="GO:0005737">
    <property type="term" value="C:cytoplasm"/>
    <property type="evidence" value="ECO:0007669"/>
    <property type="project" value="UniProtKB-SubCell"/>
</dbReference>
<feature type="domain" description="UspA" evidence="3">
    <location>
        <begin position="5"/>
        <end position="141"/>
    </location>
</feature>
<proteinExistence type="inferred from homology"/>
<keyword evidence="2" id="KW-0963">Cytoplasm</keyword>
<protein>
    <recommendedName>
        <fullName evidence="2">Universal stress protein</fullName>
    </recommendedName>
</protein>
<comment type="similarity">
    <text evidence="1 2">Belongs to the universal stress protein A family.</text>
</comment>
<dbReference type="Proteomes" id="UP000439550">
    <property type="component" value="Unassembled WGS sequence"/>
</dbReference>
<organism evidence="4 5">
    <name type="scientific">Lactococcus hircilactis</name>
    <dbReference type="NCBI Taxonomy" id="1494462"/>
    <lineage>
        <taxon>Bacteria</taxon>
        <taxon>Bacillati</taxon>
        <taxon>Bacillota</taxon>
        <taxon>Bacilli</taxon>
        <taxon>Lactobacillales</taxon>
        <taxon>Streptococcaceae</taxon>
        <taxon>Lactococcus</taxon>
    </lineage>
</organism>
<reference evidence="4 5" key="1">
    <citation type="submission" date="2019-10" db="EMBL/GenBank/DDBJ databases">
        <authorList>
            <person name="Dong K."/>
        </authorList>
    </citation>
    <scope>NUCLEOTIDE SEQUENCE [LARGE SCALE GENOMIC DNA]</scope>
    <source>
        <strain evidence="4 5">DSM 28960</strain>
    </source>
</reference>
<gene>
    <name evidence="4" type="ORF">GHI93_04520</name>
</gene>
<dbReference type="AlphaFoldDB" id="A0A7X2D097"/>
<dbReference type="PRINTS" id="PR01438">
    <property type="entry name" value="UNVRSLSTRESS"/>
</dbReference>
<dbReference type="InterPro" id="IPR006016">
    <property type="entry name" value="UspA"/>
</dbReference>
<comment type="subcellular location">
    <subcellularLocation>
        <location evidence="2">Cytoplasm</location>
    </subcellularLocation>
</comment>
<dbReference type="EMBL" id="WITJ01000005">
    <property type="protein sequence ID" value="MQW39203.1"/>
    <property type="molecule type" value="Genomic_DNA"/>
</dbReference>
<accession>A0A7X2D097</accession>
<dbReference type="PIRSF" id="PIRSF006276">
    <property type="entry name" value="UspA"/>
    <property type="match status" value="1"/>
</dbReference>
<name>A0A7X2D097_9LACT</name>
<evidence type="ECO:0000259" key="3">
    <source>
        <dbReference type="Pfam" id="PF00582"/>
    </source>
</evidence>
<evidence type="ECO:0000256" key="2">
    <source>
        <dbReference type="PIRNR" id="PIRNR006276"/>
    </source>
</evidence>